<dbReference type="Proteomes" id="UP001165064">
    <property type="component" value="Unassembled WGS sequence"/>
</dbReference>
<reference evidence="1" key="1">
    <citation type="submission" date="2023-04" db="EMBL/GenBank/DDBJ databases">
        <title>Ambrosiozyma monospora NBRC 10751.</title>
        <authorList>
            <person name="Ichikawa N."/>
            <person name="Sato H."/>
            <person name="Tonouchi N."/>
        </authorList>
    </citation>
    <scope>NUCLEOTIDE SEQUENCE</scope>
    <source>
        <strain evidence="1">NBRC 10751</strain>
    </source>
</reference>
<dbReference type="EMBL" id="BSXS01007087">
    <property type="protein sequence ID" value="GME87260.1"/>
    <property type="molecule type" value="Genomic_DNA"/>
</dbReference>
<gene>
    <name evidence="1" type="ORF">Amon02_000816700</name>
</gene>
<organism evidence="1 2">
    <name type="scientific">Ambrosiozyma monospora</name>
    <name type="common">Yeast</name>
    <name type="synonym">Endomycopsis monosporus</name>
    <dbReference type="NCBI Taxonomy" id="43982"/>
    <lineage>
        <taxon>Eukaryota</taxon>
        <taxon>Fungi</taxon>
        <taxon>Dikarya</taxon>
        <taxon>Ascomycota</taxon>
        <taxon>Saccharomycotina</taxon>
        <taxon>Pichiomycetes</taxon>
        <taxon>Pichiales</taxon>
        <taxon>Pichiaceae</taxon>
        <taxon>Ambrosiozyma</taxon>
    </lineage>
</organism>
<protein>
    <submittedName>
        <fullName evidence="1">Unnamed protein product</fullName>
    </submittedName>
</protein>
<name>A0ACB5TEW9_AMBMO</name>
<keyword evidence="2" id="KW-1185">Reference proteome</keyword>
<accession>A0ACB5TEW9</accession>
<proteinExistence type="predicted"/>
<evidence type="ECO:0000313" key="1">
    <source>
        <dbReference type="EMBL" id="GME87260.1"/>
    </source>
</evidence>
<comment type="caution">
    <text evidence="1">The sequence shown here is derived from an EMBL/GenBank/DDBJ whole genome shotgun (WGS) entry which is preliminary data.</text>
</comment>
<evidence type="ECO:0000313" key="2">
    <source>
        <dbReference type="Proteomes" id="UP001165064"/>
    </source>
</evidence>
<sequence>MLNPSLKPFINITSSLPVEVQKLIIFQSFECVSLSIENYRSFLPALKFVKSESGYMIILTDNAFELHFVLPSFGCALIVNYSNVEEVFSDFSFLEGFKFEEFIIRDQMNTAFTIYDFDRRPMITRTSQQLINNANKYFKMLKKFNPLTVHIRHQKLPGFDFLGEVTRIDSNHIELVQVCKYRDKLESLEEVRVEISTGGDDDQFSFLRDIMGSEYPDPVVDWYKVLTLSEKLCEKTDVVKIIAEVDISTFELLKKKHGIPSSENLVFQHSFINGAIKDRDIASLIEADQVQLADIKSVENASCLRQIGRLVVNAGRNHILDNYTFKDTKLTESLMIQNDVKNCNLHNVAGLTTFACHDSIDSYTFNNSKVRYPS</sequence>